<sequence>MSILTICIVSAGIATGFYFLNKDMAYKTDAGKKKLHDSVLMVFLLSAAVMFMVNLLTSDDSKGSSRSKSAVSSSKKGGENIYAVPYDYVLGGDPPF</sequence>
<reference evidence="2" key="1">
    <citation type="journal article" date="2018" name="Virology">
        <title>A giant virus infecting green algae encodes key fermentation genes.</title>
        <authorList>
            <person name="Schvarcz C.R."/>
            <person name="Steward G.F."/>
        </authorList>
    </citation>
    <scope>NUCLEOTIDE SEQUENCE [LARGE SCALE GENOMIC DNA]</scope>
</reference>
<organism evidence="2">
    <name type="scientific">Tetraselmis virus 1</name>
    <dbReference type="NCBI Taxonomy" id="2060617"/>
    <lineage>
        <taxon>Viruses</taxon>
        <taxon>Varidnaviria</taxon>
        <taxon>Bamfordvirae</taxon>
        <taxon>Nucleocytoviricota</taxon>
        <taxon>Megaviricetes</taxon>
        <taxon>Imitervirales</taxon>
        <taxon>Allomimiviridae</taxon>
        <taxon>Oceanusvirus</taxon>
        <taxon>Oceanusvirus kaneohense</taxon>
    </lineage>
</organism>
<name>A0A2P0VNS7_9VIRU</name>
<feature type="transmembrane region" description="Helical" evidence="1">
    <location>
        <begin position="40"/>
        <end position="57"/>
    </location>
</feature>
<evidence type="ECO:0000256" key="1">
    <source>
        <dbReference type="SAM" id="Phobius"/>
    </source>
</evidence>
<protein>
    <submittedName>
        <fullName evidence="2">Uncharacterized protein</fullName>
    </submittedName>
</protein>
<keyword evidence="1" id="KW-0472">Membrane</keyword>
<keyword evidence="3" id="KW-1185">Reference proteome</keyword>
<accession>A0A2P0VNS7</accession>
<dbReference type="EMBL" id="KY322437">
    <property type="protein sequence ID" value="AUF82558.1"/>
    <property type="molecule type" value="Genomic_DNA"/>
</dbReference>
<dbReference type="Proteomes" id="UP000244773">
    <property type="component" value="Segment"/>
</dbReference>
<proteinExistence type="predicted"/>
<evidence type="ECO:0000313" key="3">
    <source>
        <dbReference type="Proteomes" id="UP000244773"/>
    </source>
</evidence>
<keyword evidence="1" id="KW-1133">Transmembrane helix</keyword>
<keyword evidence="1" id="KW-0812">Transmembrane</keyword>
<gene>
    <name evidence="2" type="ORF">TetV_476</name>
</gene>
<evidence type="ECO:0000313" key="2">
    <source>
        <dbReference type="EMBL" id="AUF82558.1"/>
    </source>
</evidence>